<dbReference type="GO" id="GO:0033202">
    <property type="term" value="C:DNA helicase complex"/>
    <property type="evidence" value="ECO:0007669"/>
    <property type="project" value="TreeGrafter"/>
</dbReference>
<protein>
    <recommendedName>
        <fullName evidence="9">DNA 3'-5' helicase</fullName>
        <ecNumber evidence="9">5.6.2.4</ecNumber>
    </recommendedName>
</protein>
<dbReference type="HOGENOM" id="CLU_004585_5_2_14"/>
<keyword evidence="6" id="KW-0238">DNA-binding</keyword>
<proteinExistence type="inferred from homology"/>
<dbReference type="InterPro" id="IPR014016">
    <property type="entry name" value="UvrD-like_ATP-bd"/>
</dbReference>
<dbReference type="InterPro" id="IPR014017">
    <property type="entry name" value="DNA_helicase_UvrD-like_C"/>
</dbReference>
<evidence type="ECO:0000313" key="15">
    <source>
        <dbReference type="Proteomes" id="UP000001845"/>
    </source>
</evidence>
<dbReference type="GO" id="GO:0016887">
    <property type="term" value="F:ATP hydrolysis activity"/>
    <property type="evidence" value="ECO:0007669"/>
    <property type="project" value="RHEA"/>
</dbReference>
<dbReference type="PROSITE" id="PS51198">
    <property type="entry name" value="UVRD_HELICASE_ATP_BIND"/>
    <property type="match status" value="1"/>
</dbReference>
<dbReference type="KEGG" id="mcd:MCRO_0231"/>
<dbReference type="InterPro" id="IPR013986">
    <property type="entry name" value="DExx_box_DNA_helicase_dom_sf"/>
</dbReference>
<comment type="catalytic activity">
    <reaction evidence="8">
        <text>Couples ATP hydrolysis with the unwinding of duplex DNA by translocating in the 3'-5' direction.</text>
        <dbReference type="EC" id="5.6.2.4"/>
    </reaction>
</comment>
<dbReference type="OrthoDB" id="9810135at2"/>
<name>D5E541_MYCCM</name>
<keyword evidence="5 11" id="KW-0067">ATP-binding</keyword>
<feature type="domain" description="UvrD-like helicase ATP-binding" evidence="12">
    <location>
        <begin position="10"/>
        <end position="289"/>
    </location>
</feature>
<dbReference type="GO" id="GO:0000725">
    <property type="term" value="P:recombinational repair"/>
    <property type="evidence" value="ECO:0007669"/>
    <property type="project" value="TreeGrafter"/>
</dbReference>
<dbReference type="PANTHER" id="PTHR11070:SF2">
    <property type="entry name" value="ATP-DEPENDENT DNA HELICASE SRS2"/>
    <property type="match status" value="1"/>
</dbReference>
<dbReference type="CDD" id="cd17932">
    <property type="entry name" value="DEXQc_UvrD"/>
    <property type="match status" value="1"/>
</dbReference>
<keyword evidence="7" id="KW-0413">Isomerase</keyword>
<gene>
    <name evidence="14" type="primary">pcrA</name>
    <name evidence="14" type="ordered locus">MCRO_0231</name>
</gene>
<dbReference type="PROSITE" id="PS51217">
    <property type="entry name" value="UVRD_HELICASE_CTER"/>
    <property type="match status" value="1"/>
</dbReference>
<evidence type="ECO:0000256" key="9">
    <source>
        <dbReference type="ARBA" id="ARBA00034808"/>
    </source>
</evidence>
<feature type="domain" description="UvrD-like helicase C-terminal" evidence="13">
    <location>
        <begin position="290"/>
        <end position="563"/>
    </location>
</feature>
<reference evidence="14 15" key="3">
    <citation type="journal article" date="2011" name="J. Bacteriol.">
        <title>Genome sequences of Mycoplasma alligatoris A21JP2T and Mycoplasma crocodyli MP145T.</title>
        <authorList>
            <person name="Brown D.R."/>
            <person name="Farmerie W.G."/>
            <person name="May M."/>
            <person name="Benders G.A."/>
            <person name="Durkin A.S."/>
            <person name="Hlavinka K."/>
            <person name="Hostetler J."/>
            <person name="Jackson J."/>
            <person name="Johnson J."/>
            <person name="Miller R.H."/>
            <person name="Paralanov V."/>
            <person name="Radune D."/>
            <person name="Szczypinski B."/>
            <person name="Glass J.I."/>
        </authorList>
    </citation>
    <scope>NUCLEOTIDE SEQUENCE [LARGE SCALE GENOMIC DNA]</scope>
    <source>
        <strain evidence="15">ATCC 51981 / MP145</strain>
    </source>
</reference>
<feature type="binding site" evidence="11">
    <location>
        <begin position="31"/>
        <end position="38"/>
    </location>
    <ligand>
        <name>ATP</name>
        <dbReference type="ChEBI" id="CHEBI:30616"/>
    </ligand>
</feature>
<accession>D5E541</accession>
<evidence type="ECO:0000256" key="11">
    <source>
        <dbReference type="PROSITE-ProRule" id="PRU00560"/>
    </source>
</evidence>
<dbReference type="eggNOG" id="COG0210">
    <property type="taxonomic scope" value="Bacteria"/>
</dbReference>
<dbReference type="GO" id="GO:0043138">
    <property type="term" value="F:3'-5' DNA helicase activity"/>
    <property type="evidence" value="ECO:0007669"/>
    <property type="project" value="UniProtKB-EC"/>
</dbReference>
<dbReference type="Pfam" id="PF13361">
    <property type="entry name" value="UvrD_C"/>
    <property type="match status" value="1"/>
</dbReference>
<dbReference type="Pfam" id="PF00580">
    <property type="entry name" value="UvrD-helicase"/>
    <property type="match status" value="1"/>
</dbReference>
<dbReference type="PANTHER" id="PTHR11070">
    <property type="entry name" value="UVRD / RECB / PCRA DNA HELICASE FAMILY MEMBER"/>
    <property type="match status" value="1"/>
</dbReference>
<organism evidence="14 15">
    <name type="scientific">Mycoplasma crocodyli (strain ATCC 51981 / MP145)</name>
    <dbReference type="NCBI Taxonomy" id="512564"/>
    <lineage>
        <taxon>Bacteria</taxon>
        <taxon>Bacillati</taxon>
        <taxon>Mycoplasmatota</taxon>
        <taxon>Mollicutes</taxon>
        <taxon>Mycoplasmataceae</taxon>
        <taxon>Mycoplasma</taxon>
    </lineage>
</organism>
<dbReference type="Gene3D" id="1.10.486.10">
    <property type="entry name" value="PCRA, domain 4"/>
    <property type="match status" value="1"/>
</dbReference>
<dbReference type="EMBL" id="CP001991">
    <property type="protein sequence ID" value="ADE19532.1"/>
    <property type="molecule type" value="Genomic_DNA"/>
</dbReference>
<evidence type="ECO:0000259" key="12">
    <source>
        <dbReference type="PROSITE" id="PS51198"/>
    </source>
</evidence>
<evidence type="ECO:0000256" key="3">
    <source>
        <dbReference type="ARBA" id="ARBA00022801"/>
    </source>
</evidence>
<dbReference type="GO" id="GO:0005829">
    <property type="term" value="C:cytosol"/>
    <property type="evidence" value="ECO:0007669"/>
    <property type="project" value="TreeGrafter"/>
</dbReference>
<keyword evidence="3 11" id="KW-0378">Hydrolase</keyword>
<keyword evidence="15" id="KW-1185">Reference proteome</keyword>
<evidence type="ECO:0000256" key="7">
    <source>
        <dbReference type="ARBA" id="ARBA00023235"/>
    </source>
</evidence>
<evidence type="ECO:0000256" key="4">
    <source>
        <dbReference type="ARBA" id="ARBA00022806"/>
    </source>
</evidence>
<evidence type="ECO:0000256" key="1">
    <source>
        <dbReference type="ARBA" id="ARBA00009922"/>
    </source>
</evidence>
<keyword evidence="4 11" id="KW-0347">Helicase</keyword>
<dbReference type="Gene3D" id="1.10.10.160">
    <property type="match status" value="1"/>
</dbReference>
<reference key="2">
    <citation type="submission" date="2010-03" db="EMBL/GenBank/DDBJ databases">
        <authorList>
            <person name="Ma Z."/>
            <person name="Wang X."/>
            <person name="Liu H."/>
        </authorList>
    </citation>
    <scope>NUCLEOTIDE SEQUENCE</scope>
    <source>
        <strain>MP145</strain>
    </source>
</reference>
<reference evidence="15" key="1">
    <citation type="submission" date="2010-03" db="EMBL/GenBank/DDBJ databases">
        <title>The complete genome of Mycoplasma crocodyli MP145.</title>
        <authorList>
            <person name="Glass J.I."/>
            <person name="Durkin A.S."/>
            <person name="Hostetler J."/>
            <person name="Jackson J."/>
            <person name="Johnson J."/>
            <person name="May M.A."/>
            <person name="Paralanov V."/>
            <person name="Radune D."/>
            <person name="Szczypinski B."/>
            <person name="Brown D.R."/>
        </authorList>
    </citation>
    <scope>NUCLEOTIDE SEQUENCE [LARGE SCALE GENOMIC DNA]</scope>
    <source>
        <strain evidence="15">ATCC 51981 / MP145</strain>
    </source>
</reference>
<dbReference type="CDD" id="cd18807">
    <property type="entry name" value="SF1_C_UvrD"/>
    <property type="match status" value="1"/>
</dbReference>
<evidence type="ECO:0000256" key="6">
    <source>
        <dbReference type="ARBA" id="ARBA00023125"/>
    </source>
</evidence>
<dbReference type="Proteomes" id="UP000001845">
    <property type="component" value="Chromosome"/>
</dbReference>
<dbReference type="InterPro" id="IPR000212">
    <property type="entry name" value="DNA_helicase_UvrD/REP"/>
</dbReference>
<dbReference type="Gene3D" id="3.40.50.300">
    <property type="entry name" value="P-loop containing nucleotide triphosphate hydrolases"/>
    <property type="match status" value="2"/>
</dbReference>
<dbReference type="RefSeq" id="WP_013054309.1">
    <property type="nucleotide sequence ID" value="NC_014014.1"/>
</dbReference>
<dbReference type="STRING" id="512564.MCRO_0231"/>
<evidence type="ECO:0000259" key="13">
    <source>
        <dbReference type="PROSITE" id="PS51217"/>
    </source>
</evidence>
<dbReference type="GO" id="GO:0003677">
    <property type="term" value="F:DNA binding"/>
    <property type="evidence" value="ECO:0007669"/>
    <property type="project" value="UniProtKB-KW"/>
</dbReference>
<evidence type="ECO:0000313" key="14">
    <source>
        <dbReference type="EMBL" id="ADE19532.1"/>
    </source>
</evidence>
<sequence>MIRNRINLIKDLNTQQAEAVKYFDTHLRIIAGAGAGKTKVLTRKIAYLINEMGVLPRQILAVTFTNKACKEMYQRVAQYCSTSIHQINIFTFHAFCGHILRREAALLGYKNDFQIIDEADKTMILKNIYKDLDISSHEISFSSMIQQISWAKNAHMSVDDLAKHINESVNDIVPKVYNLYTEFLIKKGCLDFDDLILKVEYLFDKNPDIAEKWSKYFSHILVDEFQDTSTSQYRIIQKVCNPNTHLTIVGDPDQTIYNWRGANVNLILDFDKDYPDAKTIVLNKNYRSTKLILRAANKLIRNNNNRFSKDLDTDNPNGKDIEFFHAFNMEAEARWVVQKINELRKQKIQLKNIAILYRSNFYSRAFEEELINENISHKIFNGVKFFQRSEIKDALAFLRVIYDGSDIALERIINVPKRGIGDVTLAKLKKYAEDHNLTLHDYLMKFYKSLPLSPKLIKEQIFPFLSIIVKYRSALNNNSISIVLSKMLEEIGFYKEIKQDQNISGSAIDNVKELIRSIENWESKNKDKTIKEYLELVSLLSASDEFDSDPNYISLMTVHSAKGLEFDNVFVVGLTEEIFPSRKALVLNNLTNPSDGLEEERRLAYVAITRAKDRLFISDSRGLLFETNKEKEPSRFIEEMGVNLEDYIIERNFTKEIDLSNEFENETHSSDKIIVGDIVSHTMFGEGVVLDVSGAEITVEFIKNTNAKVRTLRKHHPSLRVISK</sequence>
<comment type="catalytic activity">
    <reaction evidence="10">
        <text>ATP + H2O = ADP + phosphate + H(+)</text>
        <dbReference type="Rhea" id="RHEA:13065"/>
        <dbReference type="ChEBI" id="CHEBI:15377"/>
        <dbReference type="ChEBI" id="CHEBI:15378"/>
        <dbReference type="ChEBI" id="CHEBI:30616"/>
        <dbReference type="ChEBI" id="CHEBI:43474"/>
        <dbReference type="ChEBI" id="CHEBI:456216"/>
        <dbReference type="EC" id="5.6.2.4"/>
    </reaction>
</comment>
<evidence type="ECO:0000256" key="2">
    <source>
        <dbReference type="ARBA" id="ARBA00022741"/>
    </source>
</evidence>
<evidence type="ECO:0000256" key="5">
    <source>
        <dbReference type="ARBA" id="ARBA00022840"/>
    </source>
</evidence>
<comment type="similarity">
    <text evidence="1">Belongs to the helicase family. UvrD subfamily.</text>
</comment>
<keyword evidence="2 11" id="KW-0547">Nucleotide-binding</keyword>
<dbReference type="GO" id="GO:0005524">
    <property type="term" value="F:ATP binding"/>
    <property type="evidence" value="ECO:0007669"/>
    <property type="project" value="UniProtKB-UniRule"/>
</dbReference>
<dbReference type="SUPFAM" id="SSF52540">
    <property type="entry name" value="P-loop containing nucleoside triphosphate hydrolases"/>
    <property type="match status" value="1"/>
</dbReference>
<dbReference type="InterPro" id="IPR027417">
    <property type="entry name" value="P-loop_NTPase"/>
</dbReference>
<evidence type="ECO:0000256" key="8">
    <source>
        <dbReference type="ARBA" id="ARBA00034617"/>
    </source>
</evidence>
<dbReference type="EC" id="5.6.2.4" evidence="9"/>
<evidence type="ECO:0000256" key="10">
    <source>
        <dbReference type="ARBA" id="ARBA00048988"/>
    </source>
</evidence>
<dbReference type="AlphaFoldDB" id="D5E541"/>